<dbReference type="Pfam" id="PF13306">
    <property type="entry name" value="LRR_5"/>
    <property type="match status" value="1"/>
</dbReference>
<gene>
    <name evidence="1" type="ORF">SAMN05216249_1151</name>
</gene>
<proteinExistence type="predicted"/>
<keyword evidence="2" id="KW-1185">Reference proteome</keyword>
<evidence type="ECO:0000313" key="1">
    <source>
        <dbReference type="EMBL" id="SFB24503.1"/>
    </source>
</evidence>
<dbReference type="AlphaFoldDB" id="A0A1I0ZJW1"/>
<evidence type="ECO:0000313" key="2">
    <source>
        <dbReference type="Proteomes" id="UP000198838"/>
    </source>
</evidence>
<dbReference type="SUPFAM" id="SSF52058">
    <property type="entry name" value="L domain-like"/>
    <property type="match status" value="1"/>
</dbReference>
<organism evidence="1 2">
    <name type="scientific">Acetitomaculum ruminis DSM 5522</name>
    <dbReference type="NCBI Taxonomy" id="1120918"/>
    <lineage>
        <taxon>Bacteria</taxon>
        <taxon>Bacillati</taxon>
        <taxon>Bacillota</taxon>
        <taxon>Clostridia</taxon>
        <taxon>Lachnospirales</taxon>
        <taxon>Lachnospiraceae</taxon>
        <taxon>Acetitomaculum</taxon>
    </lineage>
</organism>
<dbReference type="EMBL" id="FOJY01000015">
    <property type="protein sequence ID" value="SFB24503.1"/>
    <property type="molecule type" value="Genomic_DNA"/>
</dbReference>
<dbReference type="RefSeq" id="WP_177205637.1">
    <property type="nucleotide sequence ID" value="NZ_FOJY01000015.1"/>
</dbReference>
<dbReference type="Gene3D" id="3.80.10.10">
    <property type="entry name" value="Ribonuclease Inhibitor"/>
    <property type="match status" value="1"/>
</dbReference>
<reference evidence="1 2" key="1">
    <citation type="submission" date="2016-10" db="EMBL/GenBank/DDBJ databases">
        <authorList>
            <person name="de Groot N.N."/>
        </authorList>
    </citation>
    <scope>NUCLEOTIDE SEQUENCE [LARGE SCALE GENOMIC DNA]</scope>
    <source>
        <strain evidence="1 2">DSM 5522</strain>
    </source>
</reference>
<name>A0A1I0ZJW1_9FIRM</name>
<accession>A0A1I0ZJW1</accession>
<dbReference type="InterPro" id="IPR032675">
    <property type="entry name" value="LRR_dom_sf"/>
</dbReference>
<sequence>FTGAKNSALTKLTIPSSLKYKGKSYKVTQIAEGALKNYTKLKSVVIGKNITTIGKEAFASCKNLTLINIQSTLLKKVGAKALSGINKKAVIKVPAKKLKTYKILLSNKGQSKTVKVK</sequence>
<dbReference type="Proteomes" id="UP000198838">
    <property type="component" value="Unassembled WGS sequence"/>
</dbReference>
<dbReference type="InterPro" id="IPR026906">
    <property type="entry name" value="LRR_5"/>
</dbReference>
<feature type="non-terminal residue" evidence="1">
    <location>
        <position position="1"/>
    </location>
</feature>
<protein>
    <submittedName>
        <fullName evidence="1">Leucine rich repeat-containing protein</fullName>
    </submittedName>
</protein>